<feature type="region of interest" description="Disordered" evidence="1">
    <location>
        <begin position="1"/>
        <end position="47"/>
    </location>
</feature>
<dbReference type="Proteomes" id="UP000053820">
    <property type="component" value="Unassembled WGS sequence"/>
</dbReference>
<dbReference type="EMBL" id="KN839886">
    <property type="protein sequence ID" value="KIJ59532.1"/>
    <property type="molecule type" value="Genomic_DNA"/>
</dbReference>
<sequence length="76" mass="7884">MVHSAAEPLSASRASSPSKASLKPPAGSNSHAPCINNETDGGSTLPGFQEPLFIVRAPFIIARSTSLDSDPIYDTT</sequence>
<feature type="compositionally biased region" description="Low complexity" evidence="1">
    <location>
        <begin position="1"/>
        <end position="28"/>
    </location>
</feature>
<name>A0A0C9W9H9_9AGAM</name>
<evidence type="ECO:0000313" key="2">
    <source>
        <dbReference type="EMBL" id="KIJ59532.1"/>
    </source>
</evidence>
<evidence type="ECO:0000313" key="3">
    <source>
        <dbReference type="Proteomes" id="UP000053820"/>
    </source>
</evidence>
<accession>A0A0C9W9H9</accession>
<gene>
    <name evidence="2" type="ORF">HYDPIDRAFT_33137</name>
</gene>
<dbReference type="AlphaFoldDB" id="A0A0C9W9H9"/>
<proteinExistence type="predicted"/>
<reference evidence="2 3" key="1">
    <citation type="submission" date="2014-04" db="EMBL/GenBank/DDBJ databases">
        <title>Evolutionary Origins and Diversification of the Mycorrhizal Mutualists.</title>
        <authorList>
            <consortium name="DOE Joint Genome Institute"/>
            <consortium name="Mycorrhizal Genomics Consortium"/>
            <person name="Kohler A."/>
            <person name="Kuo A."/>
            <person name="Nagy L.G."/>
            <person name="Floudas D."/>
            <person name="Copeland A."/>
            <person name="Barry K.W."/>
            <person name="Cichocki N."/>
            <person name="Veneault-Fourrey C."/>
            <person name="LaButti K."/>
            <person name="Lindquist E.A."/>
            <person name="Lipzen A."/>
            <person name="Lundell T."/>
            <person name="Morin E."/>
            <person name="Murat C."/>
            <person name="Riley R."/>
            <person name="Ohm R."/>
            <person name="Sun H."/>
            <person name="Tunlid A."/>
            <person name="Henrissat B."/>
            <person name="Grigoriev I.V."/>
            <person name="Hibbett D.S."/>
            <person name="Martin F."/>
        </authorList>
    </citation>
    <scope>NUCLEOTIDE SEQUENCE [LARGE SCALE GENOMIC DNA]</scope>
    <source>
        <strain evidence="2 3">MD-312</strain>
    </source>
</reference>
<organism evidence="2 3">
    <name type="scientific">Hydnomerulius pinastri MD-312</name>
    <dbReference type="NCBI Taxonomy" id="994086"/>
    <lineage>
        <taxon>Eukaryota</taxon>
        <taxon>Fungi</taxon>
        <taxon>Dikarya</taxon>
        <taxon>Basidiomycota</taxon>
        <taxon>Agaricomycotina</taxon>
        <taxon>Agaricomycetes</taxon>
        <taxon>Agaricomycetidae</taxon>
        <taxon>Boletales</taxon>
        <taxon>Boletales incertae sedis</taxon>
        <taxon>Leucogyrophana</taxon>
    </lineage>
</organism>
<protein>
    <submittedName>
        <fullName evidence="2">Uncharacterized protein</fullName>
    </submittedName>
</protein>
<keyword evidence="3" id="KW-1185">Reference proteome</keyword>
<dbReference type="HOGENOM" id="CLU_2654808_0_0_1"/>
<evidence type="ECO:0000256" key="1">
    <source>
        <dbReference type="SAM" id="MobiDB-lite"/>
    </source>
</evidence>